<reference evidence="1" key="1">
    <citation type="journal article" date="2023" name="Genome Biol. Evol.">
        <title>Long-read-based Genome Assembly of Drosophila gunungcola Reveals Fewer Chemosensory Genes in Flower-breeding Species.</title>
        <authorList>
            <person name="Negi A."/>
            <person name="Liao B.Y."/>
            <person name="Yeh S.D."/>
        </authorList>
    </citation>
    <scope>NUCLEOTIDE SEQUENCE</scope>
    <source>
        <strain evidence="1">Sukarami</strain>
    </source>
</reference>
<accession>A0A9Q0BS71</accession>
<protein>
    <submittedName>
        <fullName evidence="1">Uncharacterized protein</fullName>
    </submittedName>
</protein>
<dbReference type="Proteomes" id="UP001059596">
    <property type="component" value="Unassembled WGS sequence"/>
</dbReference>
<proteinExistence type="predicted"/>
<dbReference type="AlphaFoldDB" id="A0A9Q0BS71"/>
<comment type="caution">
    <text evidence="1">The sequence shown here is derived from an EMBL/GenBank/DDBJ whole genome shotgun (WGS) entry which is preliminary data.</text>
</comment>
<name>A0A9Q0BS71_9MUSC</name>
<sequence length="69" mass="7549">MGVVLWRVTNCWPSVKSINKPPIHQVVHPPPSAVVSCIPRGGRHAARRKAVSLVADSYLPCGRLELLNL</sequence>
<gene>
    <name evidence="1" type="ORF">M5D96_003256</name>
</gene>
<dbReference type="EMBL" id="JAMKOV010000002">
    <property type="protein sequence ID" value="KAI8041960.1"/>
    <property type="molecule type" value="Genomic_DNA"/>
</dbReference>
<keyword evidence="2" id="KW-1185">Reference proteome</keyword>
<evidence type="ECO:0000313" key="2">
    <source>
        <dbReference type="Proteomes" id="UP001059596"/>
    </source>
</evidence>
<evidence type="ECO:0000313" key="1">
    <source>
        <dbReference type="EMBL" id="KAI8041960.1"/>
    </source>
</evidence>
<organism evidence="1 2">
    <name type="scientific">Drosophila gunungcola</name>
    <name type="common">fruit fly</name>
    <dbReference type="NCBI Taxonomy" id="103775"/>
    <lineage>
        <taxon>Eukaryota</taxon>
        <taxon>Metazoa</taxon>
        <taxon>Ecdysozoa</taxon>
        <taxon>Arthropoda</taxon>
        <taxon>Hexapoda</taxon>
        <taxon>Insecta</taxon>
        <taxon>Pterygota</taxon>
        <taxon>Neoptera</taxon>
        <taxon>Endopterygota</taxon>
        <taxon>Diptera</taxon>
        <taxon>Brachycera</taxon>
        <taxon>Muscomorpha</taxon>
        <taxon>Ephydroidea</taxon>
        <taxon>Drosophilidae</taxon>
        <taxon>Drosophila</taxon>
        <taxon>Sophophora</taxon>
    </lineage>
</organism>